<gene>
    <name evidence="2" type="ORF">SAMN05444354_10765</name>
</gene>
<dbReference type="Proteomes" id="UP000182719">
    <property type="component" value="Unassembled WGS sequence"/>
</dbReference>
<feature type="signal peptide" evidence="1">
    <location>
        <begin position="1"/>
        <end position="22"/>
    </location>
</feature>
<accession>A0A1H7RIF5</accession>
<reference evidence="3" key="1">
    <citation type="submission" date="2016-10" db="EMBL/GenBank/DDBJ databases">
        <authorList>
            <person name="Varghese N."/>
            <person name="Submissions S."/>
        </authorList>
    </citation>
    <scope>NUCLEOTIDE SEQUENCE [LARGE SCALE GENOMIC DNA]</scope>
    <source>
        <strain evidence="3">DSM 17044</strain>
    </source>
</reference>
<proteinExistence type="predicted"/>
<dbReference type="OrthoDB" id="942200at2"/>
<dbReference type="RefSeq" id="WP_075007125.1">
    <property type="nucleotide sequence ID" value="NZ_FOAP01000007.1"/>
</dbReference>
<sequence length="225" mass="24015">MKTCLQISLALALVLGTASAQADEPAPGLQWRKPSLAVNLGLIQPLLLGGANVEADFRWGHFVASYSHGWGLDLEGGTVVGDAKRQGITLHLPYTTGLGVGYSIYTHSLRSFFDVRAEAKLHRFEVAYDSADGATKTDIARYTTLTLGGGAYWTFVPFAARGGALRGLNVSTSVRFWPNVASTLSGGEVRYANARTGQEEVHETARIGLANSPVLVNASVGYVFQ</sequence>
<protein>
    <recommendedName>
        <fullName evidence="4">Outer membrane protein beta-barrel domain-containing protein</fullName>
    </recommendedName>
</protein>
<name>A0A1H7RIF5_STIAU</name>
<evidence type="ECO:0000313" key="3">
    <source>
        <dbReference type="Proteomes" id="UP000182719"/>
    </source>
</evidence>
<feature type="chain" id="PRO_5010183804" description="Outer membrane protein beta-barrel domain-containing protein" evidence="1">
    <location>
        <begin position="23"/>
        <end position="225"/>
    </location>
</feature>
<dbReference type="AlphaFoldDB" id="A0A1H7RIF5"/>
<organism evidence="2 3">
    <name type="scientific">Stigmatella aurantiaca</name>
    <dbReference type="NCBI Taxonomy" id="41"/>
    <lineage>
        <taxon>Bacteria</taxon>
        <taxon>Pseudomonadati</taxon>
        <taxon>Myxococcota</taxon>
        <taxon>Myxococcia</taxon>
        <taxon>Myxococcales</taxon>
        <taxon>Cystobacterineae</taxon>
        <taxon>Archangiaceae</taxon>
        <taxon>Stigmatella</taxon>
    </lineage>
</organism>
<keyword evidence="1" id="KW-0732">Signal</keyword>
<evidence type="ECO:0000313" key="2">
    <source>
        <dbReference type="EMBL" id="SEL60100.1"/>
    </source>
</evidence>
<keyword evidence="3" id="KW-1185">Reference proteome</keyword>
<evidence type="ECO:0008006" key="4">
    <source>
        <dbReference type="Google" id="ProtNLM"/>
    </source>
</evidence>
<dbReference type="EMBL" id="FOAP01000007">
    <property type="protein sequence ID" value="SEL60100.1"/>
    <property type="molecule type" value="Genomic_DNA"/>
</dbReference>
<evidence type="ECO:0000256" key="1">
    <source>
        <dbReference type="SAM" id="SignalP"/>
    </source>
</evidence>